<feature type="compositionally biased region" description="Low complexity" evidence="1">
    <location>
        <begin position="681"/>
        <end position="700"/>
    </location>
</feature>
<feature type="region of interest" description="Disordered" evidence="1">
    <location>
        <begin position="439"/>
        <end position="459"/>
    </location>
</feature>
<evidence type="ECO:0000256" key="1">
    <source>
        <dbReference type="SAM" id="MobiDB-lite"/>
    </source>
</evidence>
<reference evidence="3" key="1">
    <citation type="submission" date="2013-09" db="EMBL/GenBank/DDBJ databases">
        <title>The Genome Sequence of Anopheles maculatus species B.</title>
        <authorList>
            <consortium name="The Broad Institute Genomics Platform"/>
            <person name="Neafsey D.E."/>
            <person name="Besansky N."/>
            <person name="Howell P."/>
            <person name="Walton C."/>
            <person name="Young S.K."/>
            <person name="Zeng Q."/>
            <person name="Gargeya S."/>
            <person name="Fitzgerald M."/>
            <person name="Haas B."/>
            <person name="Abouelleil A."/>
            <person name="Allen A.W."/>
            <person name="Alvarado L."/>
            <person name="Arachchi H.M."/>
            <person name="Berlin A.M."/>
            <person name="Chapman S.B."/>
            <person name="Gainer-Dewar J."/>
            <person name="Goldberg J."/>
            <person name="Griggs A."/>
            <person name="Gujja S."/>
            <person name="Hansen M."/>
            <person name="Howarth C."/>
            <person name="Imamovic A."/>
            <person name="Ireland A."/>
            <person name="Larimer J."/>
            <person name="McCowan C."/>
            <person name="Murphy C."/>
            <person name="Pearson M."/>
            <person name="Poon T.W."/>
            <person name="Priest M."/>
            <person name="Roberts A."/>
            <person name="Saif S."/>
            <person name="Shea T."/>
            <person name="Sisk P."/>
            <person name="Sykes S."/>
            <person name="Wortman J."/>
            <person name="Nusbaum C."/>
            <person name="Birren B."/>
        </authorList>
    </citation>
    <scope>NUCLEOTIDE SEQUENCE [LARGE SCALE GENOMIC DNA]</scope>
    <source>
        <strain evidence="3">maculatus3</strain>
    </source>
</reference>
<feature type="compositionally biased region" description="Polar residues" evidence="1">
    <location>
        <begin position="701"/>
        <end position="713"/>
    </location>
</feature>
<reference evidence="2" key="2">
    <citation type="submission" date="2020-05" db="UniProtKB">
        <authorList>
            <consortium name="EnsemblMetazoa"/>
        </authorList>
    </citation>
    <scope>IDENTIFICATION</scope>
    <source>
        <strain evidence="2">maculatus3</strain>
    </source>
</reference>
<protein>
    <submittedName>
        <fullName evidence="2">Uncharacterized protein</fullName>
    </submittedName>
</protein>
<feature type="region of interest" description="Disordered" evidence="1">
    <location>
        <begin position="384"/>
        <end position="407"/>
    </location>
</feature>
<feature type="compositionally biased region" description="Low complexity" evidence="1">
    <location>
        <begin position="619"/>
        <end position="628"/>
    </location>
</feature>
<feature type="region of interest" description="Disordered" evidence="1">
    <location>
        <begin position="204"/>
        <end position="230"/>
    </location>
</feature>
<feature type="region of interest" description="Disordered" evidence="1">
    <location>
        <begin position="1"/>
        <end position="31"/>
    </location>
</feature>
<feature type="compositionally biased region" description="Polar residues" evidence="1">
    <location>
        <begin position="526"/>
        <end position="537"/>
    </location>
</feature>
<dbReference type="EnsemblMetazoa" id="AMAM003900-RA">
    <property type="protein sequence ID" value="AMAM003900-PA"/>
    <property type="gene ID" value="AMAM003900"/>
</dbReference>
<feature type="region of interest" description="Disordered" evidence="1">
    <location>
        <begin position="62"/>
        <end position="107"/>
    </location>
</feature>
<feature type="compositionally biased region" description="Polar residues" evidence="1">
    <location>
        <begin position="391"/>
        <end position="407"/>
    </location>
</feature>
<dbReference type="Proteomes" id="UP000075901">
    <property type="component" value="Unassembled WGS sequence"/>
</dbReference>
<sequence length="713" mass="78631">MPQYQPNPMAMMYGSNKSQKCYNNSSNRKKQQHLINSLKSWNLQITPSGLDKPDDELSTVTSATSQKKELDRPFASKSTVPAKSVQDNTVPSVGEYNNSSTKKKVQELKSNRCKVEEMKEHALMRLTTLKIDRDIAMKPKEQSKNKNNNTSPNQYKFEFLRDVGLKMSLTGNVVGGANNTSAGDISMYRGSSQANYNFTQQFQQHMMQQQQTNQLQQQHHSSSHQSPHQPHQLLQLHRLMPQHPQYGRSQNVYGSDELSAQHCALSDPQSFSNFALLNAVEGHSSIHVGKNIELSYLYSQAGGGVHAQHQAVHYKQPLLDQQPQHPAQMQNYHQNNNYQYHNRNGNGQGGNQLNYSSQGATRLIGTVSGREDGGRNGANGKKFWNAHGKGRNNSYQANNGSKQVSKMQSAGYGYRKNYQHYYNHPASGANHYYEHIAIQQQQQHQPQAQTHHHHKPQHLHRNLVYVRGYDRGHGAVSSHEYTSGNQHQKVVQTELTHSAPSSPPNGKSAVEDTTNRSESAEKNGDNGANTIESEASSDAQHALLYDGYRGEECGAEKVKTSELHEEPYPPLKEFVPSAPSSLHASTIGLVDEFIVRSQSFHGSHQNLTAYGNGGGNVGGDSPPVGSPNTIPRAVTGTQSVPVFGDLFSNTNQGQPNPIQFIHSQSAGNFGSNASLDLALHSATTNSSSSSSLSVSSVPPNDFQSMQSGHPKTR</sequence>
<feature type="compositionally biased region" description="Basic and acidic residues" evidence="1">
    <location>
        <begin position="509"/>
        <end position="524"/>
    </location>
</feature>
<feature type="region of interest" description="Disordered" evidence="1">
    <location>
        <begin position="681"/>
        <end position="713"/>
    </location>
</feature>
<organism evidence="2 3">
    <name type="scientific">Anopheles maculatus</name>
    <dbReference type="NCBI Taxonomy" id="74869"/>
    <lineage>
        <taxon>Eukaryota</taxon>
        <taxon>Metazoa</taxon>
        <taxon>Ecdysozoa</taxon>
        <taxon>Arthropoda</taxon>
        <taxon>Hexapoda</taxon>
        <taxon>Insecta</taxon>
        <taxon>Pterygota</taxon>
        <taxon>Neoptera</taxon>
        <taxon>Endopterygota</taxon>
        <taxon>Diptera</taxon>
        <taxon>Nematocera</taxon>
        <taxon>Culicoidea</taxon>
        <taxon>Culicidae</taxon>
        <taxon>Anophelinae</taxon>
        <taxon>Anopheles</taxon>
        <taxon>Anopheles maculatus group</taxon>
    </lineage>
</organism>
<feature type="compositionally biased region" description="Polar residues" evidence="1">
    <location>
        <begin position="76"/>
        <end position="100"/>
    </location>
</feature>
<accession>A0A182SCA9</accession>
<keyword evidence="3" id="KW-1185">Reference proteome</keyword>
<dbReference type="AlphaFoldDB" id="A0A182SCA9"/>
<name>A0A182SCA9_9DIPT</name>
<feature type="region of interest" description="Disordered" evidence="1">
    <location>
        <begin position="611"/>
        <end position="633"/>
    </location>
</feature>
<feature type="compositionally biased region" description="Low complexity" evidence="1">
    <location>
        <begin position="439"/>
        <end position="449"/>
    </location>
</feature>
<dbReference type="VEuPathDB" id="VectorBase:AMAM003900"/>
<evidence type="ECO:0000313" key="2">
    <source>
        <dbReference type="EnsemblMetazoa" id="AMAM003900-PA"/>
    </source>
</evidence>
<proteinExistence type="predicted"/>
<feature type="region of interest" description="Disordered" evidence="1">
    <location>
        <begin position="474"/>
        <end position="537"/>
    </location>
</feature>
<feature type="compositionally biased region" description="Polar residues" evidence="1">
    <location>
        <begin position="15"/>
        <end position="26"/>
    </location>
</feature>
<evidence type="ECO:0000313" key="3">
    <source>
        <dbReference type="Proteomes" id="UP000075901"/>
    </source>
</evidence>
<feature type="compositionally biased region" description="Polar residues" evidence="1">
    <location>
        <begin position="479"/>
        <end position="500"/>
    </location>
</feature>
<feature type="compositionally biased region" description="Basic residues" evidence="1">
    <location>
        <begin position="450"/>
        <end position="459"/>
    </location>
</feature>